<evidence type="ECO:0000313" key="2">
    <source>
        <dbReference type="Proteomes" id="UP001177260"/>
    </source>
</evidence>
<dbReference type="Proteomes" id="UP001177260">
    <property type="component" value="Unassembled WGS sequence"/>
</dbReference>
<accession>A0ACC3BCU8</accession>
<keyword evidence="2" id="KW-1185">Reference proteome</keyword>
<gene>
    <name evidence="1" type="ORF">N8T08_009524</name>
</gene>
<name>A0ACC3BCU8_9EURO</name>
<organism evidence="1 2">
    <name type="scientific">Aspergillus melleus</name>
    <dbReference type="NCBI Taxonomy" id="138277"/>
    <lineage>
        <taxon>Eukaryota</taxon>
        <taxon>Fungi</taxon>
        <taxon>Dikarya</taxon>
        <taxon>Ascomycota</taxon>
        <taxon>Pezizomycotina</taxon>
        <taxon>Eurotiomycetes</taxon>
        <taxon>Eurotiomycetidae</taxon>
        <taxon>Eurotiales</taxon>
        <taxon>Aspergillaceae</taxon>
        <taxon>Aspergillus</taxon>
        <taxon>Aspergillus subgen. Circumdati</taxon>
    </lineage>
</organism>
<reference evidence="1 2" key="1">
    <citation type="journal article" date="2023" name="ACS Omega">
        <title>Identification of the Neoaspergillic Acid Biosynthesis Gene Cluster by Establishing an In Vitro CRISPR-Ribonucleoprotein Genetic System in Aspergillus melleus.</title>
        <authorList>
            <person name="Yuan B."/>
            <person name="Grau M.F."/>
            <person name="Murata R.M."/>
            <person name="Torok T."/>
            <person name="Venkateswaran K."/>
            <person name="Stajich J.E."/>
            <person name="Wang C.C.C."/>
        </authorList>
    </citation>
    <scope>NUCLEOTIDE SEQUENCE [LARGE SCALE GENOMIC DNA]</scope>
    <source>
        <strain evidence="1 2">IMV 1140</strain>
    </source>
</reference>
<comment type="caution">
    <text evidence="1">The sequence shown here is derived from an EMBL/GenBank/DDBJ whole genome shotgun (WGS) entry which is preliminary data.</text>
</comment>
<dbReference type="EMBL" id="JAOPJF010000007">
    <property type="protein sequence ID" value="KAK1148518.1"/>
    <property type="molecule type" value="Genomic_DNA"/>
</dbReference>
<sequence length="213" mass="22827">MVENILSTLITNGIGRASYNYSMVSSLKGKVDQAAIWGGGDWVYEMIRKGGNMGPGGNAFDIPAALESESTKLTMEALVNGYAYIPAGITTTLEMLVLALYILIVVAHVAYSVYSGVSSSSWGSAPEIAALAWNSAPTGSMANTGAGIVSVDVFKNNLRVMQENSKLEFVVRDNTGVSPVSQHEEIDLGTMYRAEIPQGHRLLEPVEENRTYA</sequence>
<proteinExistence type="predicted"/>
<evidence type="ECO:0000313" key="1">
    <source>
        <dbReference type="EMBL" id="KAK1148518.1"/>
    </source>
</evidence>
<protein>
    <submittedName>
        <fullName evidence="1">Uncharacterized protein</fullName>
    </submittedName>
</protein>